<evidence type="ECO:0000256" key="3">
    <source>
        <dbReference type="SAM" id="MobiDB-lite"/>
    </source>
</evidence>
<dbReference type="AlphaFoldDB" id="A0A176QCA7"/>
<sequence>MLASSAVSTTTDGRSARWDAHRQQRRVELVEAALHAIREHGASVGMDEIATSAGTSKTVFYRHFTDRSGLYRAVAERVDELILRDVGRVVGQSLRETDLAELDEDPRSLIAAAVRAYLHLVERDPEVYRFIVSAPIVVAERTGNAAEVAADTTGRMALQIGDLIAQGLVARGSDPAPARVWGLSLVGMVRAAADAWLAGEVGEISADELTEQLTDLAWHGAKTAWSPAHRSRA</sequence>
<evidence type="ECO:0000256" key="1">
    <source>
        <dbReference type="ARBA" id="ARBA00023125"/>
    </source>
</evidence>
<name>A0A176QCA7_9MICO</name>
<dbReference type="PANTHER" id="PTHR30055">
    <property type="entry name" value="HTH-TYPE TRANSCRIPTIONAL REGULATOR RUTR"/>
    <property type="match status" value="1"/>
</dbReference>
<dbReference type="Proteomes" id="UP000076976">
    <property type="component" value="Unassembled WGS sequence"/>
</dbReference>
<dbReference type="Gene3D" id="1.10.357.10">
    <property type="entry name" value="Tetracycline Repressor, domain 2"/>
    <property type="match status" value="1"/>
</dbReference>
<dbReference type="InterPro" id="IPR050109">
    <property type="entry name" value="HTH-type_TetR-like_transc_reg"/>
</dbReference>
<keyword evidence="1 2" id="KW-0238">DNA-binding</keyword>
<comment type="caution">
    <text evidence="5">The sequence shown here is derived from an EMBL/GenBank/DDBJ whole genome shotgun (WGS) entry which is preliminary data.</text>
</comment>
<evidence type="ECO:0000256" key="2">
    <source>
        <dbReference type="PROSITE-ProRule" id="PRU00335"/>
    </source>
</evidence>
<dbReference type="GO" id="GO:0000976">
    <property type="term" value="F:transcription cis-regulatory region binding"/>
    <property type="evidence" value="ECO:0007669"/>
    <property type="project" value="TreeGrafter"/>
</dbReference>
<proteinExistence type="predicted"/>
<keyword evidence="6" id="KW-1185">Reference proteome</keyword>
<dbReference type="InterPro" id="IPR036271">
    <property type="entry name" value="Tet_transcr_reg_TetR-rel_C_sf"/>
</dbReference>
<dbReference type="PRINTS" id="PR00455">
    <property type="entry name" value="HTHTETR"/>
</dbReference>
<protein>
    <recommendedName>
        <fullName evidence="4">HTH tetR-type domain-containing protein</fullName>
    </recommendedName>
</protein>
<feature type="compositionally biased region" description="Polar residues" evidence="3">
    <location>
        <begin position="1"/>
        <end position="13"/>
    </location>
</feature>
<evidence type="ECO:0000313" key="6">
    <source>
        <dbReference type="Proteomes" id="UP000076976"/>
    </source>
</evidence>
<dbReference type="InterPro" id="IPR009057">
    <property type="entry name" value="Homeodomain-like_sf"/>
</dbReference>
<dbReference type="InterPro" id="IPR001647">
    <property type="entry name" value="HTH_TetR"/>
</dbReference>
<feature type="DNA-binding region" description="H-T-H motif" evidence="2">
    <location>
        <begin position="45"/>
        <end position="64"/>
    </location>
</feature>
<organism evidence="5 6">
    <name type="scientific">Janibacter melonis</name>
    <dbReference type="NCBI Taxonomy" id="262209"/>
    <lineage>
        <taxon>Bacteria</taxon>
        <taxon>Bacillati</taxon>
        <taxon>Actinomycetota</taxon>
        <taxon>Actinomycetes</taxon>
        <taxon>Micrococcales</taxon>
        <taxon>Intrasporangiaceae</taxon>
        <taxon>Janibacter</taxon>
    </lineage>
</organism>
<dbReference type="EMBL" id="LQZG01000003">
    <property type="protein sequence ID" value="OAB87325.1"/>
    <property type="molecule type" value="Genomic_DNA"/>
</dbReference>
<dbReference type="STRING" id="262209.AWH69_11355"/>
<feature type="domain" description="HTH tetR-type" evidence="4">
    <location>
        <begin position="23"/>
        <end position="82"/>
    </location>
</feature>
<dbReference type="SUPFAM" id="SSF46689">
    <property type="entry name" value="Homeodomain-like"/>
    <property type="match status" value="1"/>
</dbReference>
<dbReference type="PANTHER" id="PTHR30055:SF226">
    <property type="entry name" value="HTH-TYPE TRANSCRIPTIONAL REGULATOR PKSA"/>
    <property type="match status" value="1"/>
</dbReference>
<dbReference type="GO" id="GO:0003700">
    <property type="term" value="F:DNA-binding transcription factor activity"/>
    <property type="evidence" value="ECO:0007669"/>
    <property type="project" value="TreeGrafter"/>
</dbReference>
<evidence type="ECO:0000313" key="5">
    <source>
        <dbReference type="EMBL" id="OAB87325.1"/>
    </source>
</evidence>
<reference evidence="5 6" key="1">
    <citation type="submission" date="2016-01" db="EMBL/GenBank/DDBJ databases">
        <title>Janibacter melonis strain CD11_4 genome sequencing and assembly.</title>
        <authorList>
            <person name="Nair G.R."/>
            <person name="Kaur G."/>
            <person name="Chander A.M."/>
            <person name="Mayilraj S."/>
        </authorList>
    </citation>
    <scope>NUCLEOTIDE SEQUENCE [LARGE SCALE GENOMIC DNA]</scope>
    <source>
        <strain evidence="5 6">CD11-4</strain>
    </source>
</reference>
<evidence type="ECO:0000259" key="4">
    <source>
        <dbReference type="PROSITE" id="PS50977"/>
    </source>
</evidence>
<accession>A0A176QCA7</accession>
<dbReference type="SUPFAM" id="SSF48498">
    <property type="entry name" value="Tetracyclin repressor-like, C-terminal domain"/>
    <property type="match status" value="1"/>
</dbReference>
<dbReference type="Pfam" id="PF19344">
    <property type="entry name" value="TetR_C_32"/>
    <property type="match status" value="1"/>
</dbReference>
<feature type="region of interest" description="Disordered" evidence="3">
    <location>
        <begin position="1"/>
        <end position="20"/>
    </location>
</feature>
<gene>
    <name evidence="5" type="ORF">AWH69_11355</name>
</gene>
<dbReference type="Pfam" id="PF00440">
    <property type="entry name" value="TetR_N"/>
    <property type="match status" value="1"/>
</dbReference>
<dbReference type="PROSITE" id="PS50977">
    <property type="entry name" value="HTH_TETR_2"/>
    <property type="match status" value="1"/>
</dbReference>
<dbReference type="InterPro" id="IPR045823">
    <property type="entry name" value="TetR_C_32"/>
</dbReference>